<dbReference type="CDD" id="cd17319">
    <property type="entry name" value="MFS_ExuT_GudP_like"/>
    <property type="match status" value="1"/>
</dbReference>
<evidence type="ECO:0000259" key="6">
    <source>
        <dbReference type="PROSITE" id="PS50850"/>
    </source>
</evidence>
<accession>A0A963YVT9</accession>
<dbReference type="InterPro" id="IPR036259">
    <property type="entry name" value="MFS_trans_sf"/>
</dbReference>
<evidence type="ECO:0000256" key="3">
    <source>
        <dbReference type="ARBA" id="ARBA00022989"/>
    </source>
</evidence>
<keyword evidence="4 5" id="KW-0472">Membrane</keyword>
<feature type="transmembrane region" description="Helical" evidence="5">
    <location>
        <begin position="12"/>
        <end position="35"/>
    </location>
</feature>
<gene>
    <name evidence="7" type="ORF">ASILVAE211_22805</name>
</gene>
<dbReference type="PROSITE" id="PS50850">
    <property type="entry name" value="MFS"/>
    <property type="match status" value="1"/>
</dbReference>
<feature type="transmembrane region" description="Helical" evidence="5">
    <location>
        <begin position="171"/>
        <end position="191"/>
    </location>
</feature>
<name>A0A963YVT9_9PROT</name>
<sequence length="428" mass="45820">MRPSLPSRRLMIIQRTAIAMVVVAGIVNFGDRMALSLANPLIRHDLGLSITDMGWLLSAFLWAYAFAQLPAGVMVDRIGPRWLLGCGLIAWSVAQAIAGFVTNLTQFILLRVILGIGEAPQFPVGARVVRDWFGLAARGLPTGIVNSVSTLGPALTPPILTMIMLSCGWRWMFLLLGLLGIAVGIAWILLYRDRKSYDLRSDEWSYLTEGDASVDRGPVTLAEWGSLFRYRTTWGMIAGTFGQGYVYWFYAAWLPGYLEMQRHISIPHAGWLAAIPYLFGVVGSLTGGWTSDALVRRGFRPVTSRKLLIVVGMLGASALTTATAVIDSNAAALCCIAVALFFTNLAGSCIWGLAVVAAPAKAVASLGSLQNFGGYLGGALAPVVTGFSVQASGSFTSALLVTAGIGVSSAVIYFIVVRHPIVFQGEQL</sequence>
<dbReference type="InterPro" id="IPR011701">
    <property type="entry name" value="MFS"/>
</dbReference>
<dbReference type="AlphaFoldDB" id="A0A963YVT9"/>
<evidence type="ECO:0000256" key="4">
    <source>
        <dbReference type="ARBA" id="ARBA00023136"/>
    </source>
</evidence>
<dbReference type="GO" id="GO:0016020">
    <property type="term" value="C:membrane"/>
    <property type="evidence" value="ECO:0007669"/>
    <property type="project" value="UniProtKB-SubCell"/>
</dbReference>
<feature type="transmembrane region" description="Helical" evidence="5">
    <location>
        <begin position="372"/>
        <end position="389"/>
    </location>
</feature>
<dbReference type="Gene3D" id="1.20.1250.20">
    <property type="entry name" value="MFS general substrate transporter like domains"/>
    <property type="match status" value="2"/>
</dbReference>
<dbReference type="Proteomes" id="UP000708298">
    <property type="component" value="Unassembled WGS sequence"/>
</dbReference>
<comment type="subcellular location">
    <subcellularLocation>
        <location evidence="1">Membrane</location>
        <topology evidence="1">Multi-pass membrane protein</topology>
    </subcellularLocation>
</comment>
<feature type="transmembrane region" description="Helical" evidence="5">
    <location>
        <begin position="82"/>
        <end position="101"/>
    </location>
</feature>
<dbReference type="PIRSF" id="PIRSF002808">
    <property type="entry name" value="Hexose_phosphate_transp"/>
    <property type="match status" value="1"/>
</dbReference>
<dbReference type="GO" id="GO:0022857">
    <property type="term" value="F:transmembrane transporter activity"/>
    <property type="evidence" value="ECO:0007669"/>
    <property type="project" value="InterPro"/>
</dbReference>
<feature type="transmembrane region" description="Helical" evidence="5">
    <location>
        <begin position="274"/>
        <end position="295"/>
    </location>
</feature>
<dbReference type="RefSeq" id="WP_227323682.1">
    <property type="nucleotide sequence ID" value="NZ_JAESVB010000022.1"/>
</dbReference>
<dbReference type="Pfam" id="PF07690">
    <property type="entry name" value="MFS_1"/>
    <property type="match status" value="1"/>
</dbReference>
<dbReference type="EMBL" id="JAESVB010000022">
    <property type="protein sequence ID" value="MCB8878038.1"/>
    <property type="molecule type" value="Genomic_DNA"/>
</dbReference>
<keyword evidence="8" id="KW-1185">Reference proteome</keyword>
<feature type="transmembrane region" description="Helical" evidence="5">
    <location>
        <begin position="330"/>
        <end position="360"/>
    </location>
</feature>
<dbReference type="InterPro" id="IPR050382">
    <property type="entry name" value="MFS_Na/Anion_cotransporter"/>
</dbReference>
<dbReference type="PANTHER" id="PTHR11662:SF446">
    <property type="entry name" value="SODIUM-DEPENDENT PHOSPHATE TRANSPORT PROTEIN 1, CHLOROPLASTIC"/>
    <property type="match status" value="1"/>
</dbReference>
<keyword evidence="2 5" id="KW-0812">Transmembrane</keyword>
<evidence type="ECO:0000256" key="1">
    <source>
        <dbReference type="ARBA" id="ARBA00004141"/>
    </source>
</evidence>
<dbReference type="PANTHER" id="PTHR11662">
    <property type="entry name" value="SOLUTE CARRIER FAMILY 17"/>
    <property type="match status" value="1"/>
</dbReference>
<feature type="domain" description="Major facilitator superfamily (MFS) profile" evidence="6">
    <location>
        <begin position="17"/>
        <end position="421"/>
    </location>
</feature>
<reference evidence="7" key="1">
    <citation type="journal article" date="2021" name="Microorganisms">
        <title>Acidisoma silvae sp. nov. and Acidisomacellulosilytica sp. nov., Two Acidophilic Bacteria Isolated from Decaying Wood, Hydrolyzing Cellulose and Producing Poly-3-hydroxybutyrate.</title>
        <authorList>
            <person name="Mieszkin S."/>
            <person name="Pouder E."/>
            <person name="Uroz S."/>
            <person name="Simon-Colin C."/>
            <person name="Alain K."/>
        </authorList>
    </citation>
    <scope>NUCLEOTIDE SEQUENCE</scope>
    <source>
        <strain evidence="7">HW T2.11</strain>
    </source>
</reference>
<feature type="transmembrane region" description="Helical" evidence="5">
    <location>
        <begin position="234"/>
        <end position="254"/>
    </location>
</feature>
<evidence type="ECO:0000313" key="7">
    <source>
        <dbReference type="EMBL" id="MCB8878038.1"/>
    </source>
</evidence>
<feature type="transmembrane region" description="Helical" evidence="5">
    <location>
        <begin position="395"/>
        <end position="416"/>
    </location>
</feature>
<evidence type="ECO:0000256" key="5">
    <source>
        <dbReference type="SAM" id="Phobius"/>
    </source>
</evidence>
<proteinExistence type="predicted"/>
<protein>
    <submittedName>
        <fullName evidence="7">MFS transporter</fullName>
    </submittedName>
</protein>
<reference evidence="7" key="2">
    <citation type="submission" date="2021-01" db="EMBL/GenBank/DDBJ databases">
        <authorList>
            <person name="Mieszkin S."/>
            <person name="Pouder E."/>
            <person name="Alain K."/>
        </authorList>
    </citation>
    <scope>NUCLEOTIDE SEQUENCE</scope>
    <source>
        <strain evidence="7">HW T2.11</strain>
    </source>
</reference>
<evidence type="ECO:0000256" key="2">
    <source>
        <dbReference type="ARBA" id="ARBA00022692"/>
    </source>
</evidence>
<dbReference type="InterPro" id="IPR020846">
    <property type="entry name" value="MFS_dom"/>
</dbReference>
<dbReference type="SUPFAM" id="SSF103473">
    <property type="entry name" value="MFS general substrate transporter"/>
    <property type="match status" value="1"/>
</dbReference>
<feature type="transmembrane region" description="Helical" evidence="5">
    <location>
        <begin position="307"/>
        <end position="324"/>
    </location>
</feature>
<keyword evidence="3 5" id="KW-1133">Transmembrane helix</keyword>
<dbReference type="InterPro" id="IPR000849">
    <property type="entry name" value="Sugar_P_transporter"/>
</dbReference>
<feature type="transmembrane region" description="Helical" evidence="5">
    <location>
        <begin position="55"/>
        <end position="75"/>
    </location>
</feature>
<evidence type="ECO:0000313" key="8">
    <source>
        <dbReference type="Proteomes" id="UP000708298"/>
    </source>
</evidence>
<comment type="caution">
    <text evidence="7">The sequence shown here is derived from an EMBL/GenBank/DDBJ whole genome shotgun (WGS) entry which is preliminary data.</text>
</comment>
<organism evidence="7 8">
    <name type="scientific">Acidisoma silvae</name>
    <dbReference type="NCBI Taxonomy" id="2802396"/>
    <lineage>
        <taxon>Bacteria</taxon>
        <taxon>Pseudomonadati</taxon>
        <taxon>Pseudomonadota</taxon>
        <taxon>Alphaproteobacteria</taxon>
        <taxon>Acetobacterales</taxon>
        <taxon>Acidocellaceae</taxon>
        <taxon>Acidisoma</taxon>
    </lineage>
</organism>